<dbReference type="InterPro" id="IPR010982">
    <property type="entry name" value="Lambda_DNA-bd_dom_sf"/>
</dbReference>
<dbReference type="PANTHER" id="PTHR46797:SF1">
    <property type="entry name" value="METHYLPHOSPHONATE SYNTHASE"/>
    <property type="match status" value="1"/>
</dbReference>
<dbReference type="InterPro" id="IPR001387">
    <property type="entry name" value="Cro/C1-type_HTH"/>
</dbReference>
<dbReference type="RefSeq" id="WP_378977655.1">
    <property type="nucleotide sequence ID" value="NZ_JBHTBJ010000064.1"/>
</dbReference>
<reference evidence="4" key="1">
    <citation type="journal article" date="2019" name="Int. J. Syst. Evol. Microbiol.">
        <title>The Global Catalogue of Microorganisms (GCM) 10K type strain sequencing project: providing services to taxonomists for standard genome sequencing and annotation.</title>
        <authorList>
            <consortium name="The Broad Institute Genomics Platform"/>
            <consortium name="The Broad Institute Genome Sequencing Center for Infectious Disease"/>
            <person name="Wu L."/>
            <person name="Ma J."/>
        </authorList>
    </citation>
    <scope>NUCLEOTIDE SEQUENCE [LARGE SCALE GENOMIC DNA]</scope>
    <source>
        <strain evidence="4">XZYJT-10</strain>
    </source>
</reference>
<dbReference type="Proteomes" id="UP001596548">
    <property type="component" value="Unassembled WGS sequence"/>
</dbReference>
<dbReference type="SUPFAM" id="SSF51182">
    <property type="entry name" value="RmlC-like cupins"/>
    <property type="match status" value="1"/>
</dbReference>
<accession>A0ABW2I519</accession>
<dbReference type="EMBL" id="JBHTBJ010000064">
    <property type="protein sequence ID" value="MFC7279892.1"/>
    <property type="molecule type" value="Genomic_DNA"/>
</dbReference>
<name>A0ABW2I519_9ACTN</name>
<dbReference type="PROSITE" id="PS50943">
    <property type="entry name" value="HTH_CROC1"/>
    <property type="match status" value="1"/>
</dbReference>
<feature type="domain" description="HTH cro/C1-type" evidence="2">
    <location>
        <begin position="26"/>
        <end position="81"/>
    </location>
</feature>
<sequence>MTEGAEADSLTVSAQNFAAEMTRLGRILRAARGDRFSLETLAERSGVSAGLLSQIERGIGNPSFQTLLRVAGALGISLVELVDSSNSEHAPDHYVVRRHERRTMAWPLEQISFELLTPRGQREVNVLRSVLPPHSRVQGFYDPQYYRGTVCLYVQRESVAVGMADGSRVLHAGDTLTCRSEQISTVGNPGAVAAELLTITTPGGL</sequence>
<evidence type="ECO:0000259" key="2">
    <source>
        <dbReference type="PROSITE" id="PS50943"/>
    </source>
</evidence>
<protein>
    <submittedName>
        <fullName evidence="3">Helix-turn-helix domain-containing protein</fullName>
    </submittedName>
</protein>
<dbReference type="CDD" id="cd00093">
    <property type="entry name" value="HTH_XRE"/>
    <property type="match status" value="1"/>
</dbReference>
<dbReference type="Gene3D" id="2.60.120.10">
    <property type="entry name" value="Jelly Rolls"/>
    <property type="match status" value="1"/>
</dbReference>
<keyword evidence="1" id="KW-0238">DNA-binding</keyword>
<evidence type="ECO:0000313" key="3">
    <source>
        <dbReference type="EMBL" id="MFC7279892.1"/>
    </source>
</evidence>
<keyword evidence="4" id="KW-1185">Reference proteome</keyword>
<evidence type="ECO:0000313" key="4">
    <source>
        <dbReference type="Proteomes" id="UP001596548"/>
    </source>
</evidence>
<dbReference type="InterPro" id="IPR014710">
    <property type="entry name" value="RmlC-like_jellyroll"/>
</dbReference>
<dbReference type="Gene3D" id="1.10.260.40">
    <property type="entry name" value="lambda repressor-like DNA-binding domains"/>
    <property type="match status" value="1"/>
</dbReference>
<gene>
    <name evidence="3" type="ORF">ACFQS1_38545</name>
</gene>
<dbReference type="Pfam" id="PF01381">
    <property type="entry name" value="HTH_3"/>
    <property type="match status" value="1"/>
</dbReference>
<proteinExistence type="predicted"/>
<evidence type="ECO:0000256" key="1">
    <source>
        <dbReference type="ARBA" id="ARBA00023125"/>
    </source>
</evidence>
<dbReference type="InterPro" id="IPR011051">
    <property type="entry name" value="RmlC_Cupin_sf"/>
</dbReference>
<comment type="caution">
    <text evidence="3">The sequence shown here is derived from an EMBL/GenBank/DDBJ whole genome shotgun (WGS) entry which is preliminary data.</text>
</comment>
<dbReference type="InterPro" id="IPR050807">
    <property type="entry name" value="TransReg_Diox_bact_type"/>
</dbReference>
<dbReference type="PANTHER" id="PTHR46797">
    <property type="entry name" value="HTH-TYPE TRANSCRIPTIONAL REGULATOR"/>
    <property type="match status" value="1"/>
</dbReference>
<dbReference type="SUPFAM" id="SSF47413">
    <property type="entry name" value="lambda repressor-like DNA-binding domains"/>
    <property type="match status" value="1"/>
</dbReference>
<dbReference type="SMART" id="SM00530">
    <property type="entry name" value="HTH_XRE"/>
    <property type="match status" value="1"/>
</dbReference>
<organism evidence="3 4">
    <name type="scientific">Paractinoplanes rhizophilus</name>
    <dbReference type="NCBI Taxonomy" id="1416877"/>
    <lineage>
        <taxon>Bacteria</taxon>
        <taxon>Bacillati</taxon>
        <taxon>Actinomycetota</taxon>
        <taxon>Actinomycetes</taxon>
        <taxon>Micromonosporales</taxon>
        <taxon>Micromonosporaceae</taxon>
        <taxon>Paractinoplanes</taxon>
    </lineage>
</organism>